<evidence type="ECO:0000313" key="3">
    <source>
        <dbReference type="Proteomes" id="UP000789375"/>
    </source>
</evidence>
<sequence>DHSKVEIPSLNVKKYVLDGKLLLNALSYSFLIISGGTLLCYKKKRFRSAKLIISSVAPYEDYFSSIDDIRQYGNRYYINSTGTCNLKDIQPLWIPSLRKTGQIEKKLISKNVRMFSRLHIGISISILENFENSLSAWSDNLLIVKLKACVSSRYIITARLGDNAIVFKTKSQTGFKDRAI</sequence>
<protein>
    <submittedName>
        <fullName evidence="2">15487_t:CDS:1</fullName>
    </submittedName>
</protein>
<feature type="non-terminal residue" evidence="2">
    <location>
        <position position="1"/>
    </location>
</feature>
<evidence type="ECO:0000313" key="2">
    <source>
        <dbReference type="EMBL" id="CAG8718056.1"/>
    </source>
</evidence>
<keyword evidence="3" id="KW-1185">Reference proteome</keyword>
<evidence type="ECO:0000256" key="1">
    <source>
        <dbReference type="SAM" id="Phobius"/>
    </source>
</evidence>
<dbReference type="Proteomes" id="UP000789375">
    <property type="component" value="Unassembled WGS sequence"/>
</dbReference>
<gene>
    <name evidence="2" type="ORF">FMOSSE_LOCUS14787</name>
</gene>
<feature type="transmembrane region" description="Helical" evidence="1">
    <location>
        <begin position="21"/>
        <end position="41"/>
    </location>
</feature>
<dbReference type="AlphaFoldDB" id="A0A9N9I387"/>
<keyword evidence="1" id="KW-0812">Transmembrane</keyword>
<proteinExistence type="predicted"/>
<comment type="caution">
    <text evidence="2">The sequence shown here is derived from an EMBL/GenBank/DDBJ whole genome shotgun (WGS) entry which is preliminary data.</text>
</comment>
<reference evidence="2" key="1">
    <citation type="submission" date="2021-06" db="EMBL/GenBank/DDBJ databases">
        <authorList>
            <person name="Kallberg Y."/>
            <person name="Tangrot J."/>
            <person name="Rosling A."/>
        </authorList>
    </citation>
    <scope>NUCLEOTIDE SEQUENCE</scope>
    <source>
        <strain evidence="2">87-6 pot B 2015</strain>
    </source>
</reference>
<name>A0A9N9I387_FUNMO</name>
<keyword evidence="1" id="KW-1133">Transmembrane helix</keyword>
<accession>A0A9N9I387</accession>
<dbReference type="EMBL" id="CAJVPP010012554">
    <property type="protein sequence ID" value="CAG8718056.1"/>
    <property type="molecule type" value="Genomic_DNA"/>
</dbReference>
<keyword evidence="1" id="KW-0472">Membrane</keyword>
<organism evidence="2 3">
    <name type="scientific">Funneliformis mosseae</name>
    <name type="common">Endomycorrhizal fungus</name>
    <name type="synonym">Glomus mosseae</name>
    <dbReference type="NCBI Taxonomy" id="27381"/>
    <lineage>
        <taxon>Eukaryota</taxon>
        <taxon>Fungi</taxon>
        <taxon>Fungi incertae sedis</taxon>
        <taxon>Mucoromycota</taxon>
        <taxon>Glomeromycotina</taxon>
        <taxon>Glomeromycetes</taxon>
        <taxon>Glomerales</taxon>
        <taxon>Glomeraceae</taxon>
        <taxon>Funneliformis</taxon>
    </lineage>
</organism>